<comment type="similarity">
    <text evidence="2 8">Belongs to the cytochrome P450 family.</text>
</comment>
<dbReference type="PRINTS" id="PR00385">
    <property type="entry name" value="P450"/>
</dbReference>
<feature type="transmembrane region" description="Helical" evidence="9">
    <location>
        <begin position="6"/>
        <end position="27"/>
    </location>
</feature>
<protein>
    <submittedName>
        <fullName evidence="10">Vitamin D 25-hydroxylase-like</fullName>
    </submittedName>
</protein>
<dbReference type="GO" id="GO:0020037">
    <property type="term" value="F:heme binding"/>
    <property type="evidence" value="ECO:0007669"/>
    <property type="project" value="InterPro"/>
</dbReference>
<evidence type="ECO:0000256" key="8">
    <source>
        <dbReference type="RuleBase" id="RU000461"/>
    </source>
</evidence>
<accession>A0A6F9DA87</accession>
<keyword evidence="6 8" id="KW-0503">Monooxygenase</keyword>
<dbReference type="EMBL" id="LR784309">
    <property type="protein sequence ID" value="CAB3235674.1"/>
    <property type="molecule type" value="mRNA"/>
</dbReference>
<keyword evidence="9" id="KW-0812">Transmembrane</keyword>
<evidence type="ECO:0000256" key="6">
    <source>
        <dbReference type="ARBA" id="ARBA00023033"/>
    </source>
</evidence>
<evidence type="ECO:0000313" key="10">
    <source>
        <dbReference type="EMBL" id="CAB3235674.1"/>
    </source>
</evidence>
<keyword evidence="5 7" id="KW-0408">Iron</keyword>
<dbReference type="GO" id="GO:0006082">
    <property type="term" value="P:organic acid metabolic process"/>
    <property type="evidence" value="ECO:0007669"/>
    <property type="project" value="TreeGrafter"/>
</dbReference>
<evidence type="ECO:0000256" key="3">
    <source>
        <dbReference type="ARBA" id="ARBA00022723"/>
    </source>
</evidence>
<dbReference type="InterPro" id="IPR001128">
    <property type="entry name" value="Cyt_P450"/>
</dbReference>
<dbReference type="GO" id="GO:0005737">
    <property type="term" value="C:cytoplasm"/>
    <property type="evidence" value="ECO:0007669"/>
    <property type="project" value="TreeGrafter"/>
</dbReference>
<comment type="cofactor">
    <cofactor evidence="1 7">
        <name>heme</name>
        <dbReference type="ChEBI" id="CHEBI:30413"/>
    </cofactor>
</comment>
<keyword evidence="9" id="KW-0472">Membrane</keyword>
<dbReference type="InterPro" id="IPR050182">
    <property type="entry name" value="Cytochrome_P450_fam2"/>
</dbReference>
<feature type="binding site" description="axial binding residue" evidence="7">
    <location>
        <position position="445"/>
    </location>
    <ligand>
        <name>heme</name>
        <dbReference type="ChEBI" id="CHEBI:30413"/>
    </ligand>
    <ligandPart>
        <name>Fe</name>
        <dbReference type="ChEBI" id="CHEBI:18248"/>
    </ligandPart>
</feature>
<keyword evidence="3 7" id="KW-0479">Metal-binding</keyword>
<dbReference type="InterPro" id="IPR002401">
    <property type="entry name" value="Cyt_P450_E_grp-I"/>
</dbReference>
<evidence type="ECO:0000256" key="9">
    <source>
        <dbReference type="SAM" id="Phobius"/>
    </source>
</evidence>
<proteinExistence type="evidence at transcript level"/>
<dbReference type="GO" id="GO:0016712">
    <property type="term" value="F:oxidoreductase activity, acting on paired donors, with incorporation or reduction of molecular oxygen, reduced flavin or flavoprotein as one donor, and incorporation of one atom of oxygen"/>
    <property type="evidence" value="ECO:0007669"/>
    <property type="project" value="TreeGrafter"/>
</dbReference>
<name>A0A6F9DA87_9ASCI</name>
<keyword evidence="4 8" id="KW-0560">Oxidoreductase</keyword>
<evidence type="ECO:0000256" key="4">
    <source>
        <dbReference type="ARBA" id="ARBA00023002"/>
    </source>
</evidence>
<reference evidence="10" key="1">
    <citation type="submission" date="2020-04" db="EMBL/GenBank/DDBJ databases">
        <authorList>
            <person name="Neveu A P."/>
        </authorList>
    </citation>
    <scope>NUCLEOTIDE SEQUENCE</scope>
    <source>
        <tissue evidence="10">Whole embryo</tissue>
    </source>
</reference>
<dbReference type="PROSITE" id="PS00086">
    <property type="entry name" value="CYTOCHROME_P450"/>
    <property type="match status" value="1"/>
</dbReference>
<dbReference type="GO" id="GO:0006805">
    <property type="term" value="P:xenobiotic metabolic process"/>
    <property type="evidence" value="ECO:0007669"/>
    <property type="project" value="TreeGrafter"/>
</dbReference>
<evidence type="ECO:0000256" key="2">
    <source>
        <dbReference type="ARBA" id="ARBA00010617"/>
    </source>
</evidence>
<dbReference type="PANTHER" id="PTHR24300:SF397">
    <property type="entry name" value="CYTOCHROME P450 2U1"/>
    <property type="match status" value="1"/>
</dbReference>
<dbReference type="FunFam" id="1.10.630.10:FF:000036">
    <property type="entry name" value="CYtochrome P450 family"/>
    <property type="match status" value="1"/>
</dbReference>
<evidence type="ECO:0000256" key="1">
    <source>
        <dbReference type="ARBA" id="ARBA00001971"/>
    </source>
</evidence>
<dbReference type="InterPro" id="IPR036396">
    <property type="entry name" value="Cyt_P450_sf"/>
</dbReference>
<gene>
    <name evidence="10" type="primary">Cyp2r1-002</name>
</gene>
<dbReference type="SUPFAM" id="SSF48264">
    <property type="entry name" value="Cytochrome P450"/>
    <property type="match status" value="1"/>
</dbReference>
<dbReference type="InterPro" id="IPR017972">
    <property type="entry name" value="Cyt_P450_CS"/>
</dbReference>
<evidence type="ECO:0000256" key="5">
    <source>
        <dbReference type="ARBA" id="ARBA00023004"/>
    </source>
</evidence>
<dbReference type="Gene3D" id="1.10.630.10">
    <property type="entry name" value="Cytochrome P450"/>
    <property type="match status" value="1"/>
</dbReference>
<evidence type="ECO:0000256" key="7">
    <source>
        <dbReference type="PIRSR" id="PIRSR602401-1"/>
    </source>
</evidence>
<keyword evidence="9" id="KW-1133">Transmembrane helix</keyword>
<keyword evidence="7 8" id="KW-0349">Heme</keyword>
<organism evidence="10">
    <name type="scientific">Phallusia mammillata</name>
    <dbReference type="NCBI Taxonomy" id="59560"/>
    <lineage>
        <taxon>Eukaryota</taxon>
        <taxon>Metazoa</taxon>
        <taxon>Chordata</taxon>
        <taxon>Tunicata</taxon>
        <taxon>Ascidiacea</taxon>
        <taxon>Phlebobranchia</taxon>
        <taxon>Ascidiidae</taxon>
        <taxon>Phallusia</taxon>
    </lineage>
</organism>
<dbReference type="Pfam" id="PF00067">
    <property type="entry name" value="p450"/>
    <property type="match status" value="1"/>
</dbReference>
<dbReference type="GO" id="GO:0008395">
    <property type="term" value="F:steroid hydroxylase activity"/>
    <property type="evidence" value="ECO:0007669"/>
    <property type="project" value="TreeGrafter"/>
</dbReference>
<sequence length="501" mass="57690">MEILPLLAGNLTSVLIGSCVVLVYLFFRLLPKRPKNFPPGPDGFPLVGVAPYLGKRPDMKLTEYAQKYGDIMGIRIGTQYHLILSGADVLYEACAKQGDVYSARPWSFLHDVIWGKNGISMTDFSDDWKEQRKFVLTSLRKFGFGKTSLEGPIADEARYLGDALRKCEGDYEQGKHNFMDAMANVICKLALGTRFDYDDDRSFIQFARNVTNRFQNASFSLIACIMIPWCHHFPPVRKPLRDMDKLFVKMHATMKEYIVEHKKTFNRDDPQNFLDEYLVELEKNNGKPNGLFNETMLKYILRDLFLGGLETLFSTLTWSLLILANRPEVQKKLQNEIDEIMGREGRPTLRHKEEMHFTLAFMQEVLRYRTLLPFGVARMTIKDTKLMGYDIPKGTTVISNLYGVHNDPKVWKDPLTFKVERHLNSDGEFFKDPNVMPFGIGYRYCLGKQLAEMEFFLFLTSIMQNFNVSSGTGKWQYEDLLEVGFVSTPPPTTDLRLTERV</sequence>
<dbReference type="PRINTS" id="PR00463">
    <property type="entry name" value="EP450I"/>
</dbReference>
<dbReference type="AlphaFoldDB" id="A0A6F9DA87"/>
<dbReference type="PANTHER" id="PTHR24300">
    <property type="entry name" value="CYTOCHROME P450 508A4-RELATED"/>
    <property type="match status" value="1"/>
</dbReference>
<dbReference type="GO" id="GO:0005506">
    <property type="term" value="F:iron ion binding"/>
    <property type="evidence" value="ECO:0007669"/>
    <property type="project" value="InterPro"/>
</dbReference>